<evidence type="ECO:0000259" key="1">
    <source>
        <dbReference type="Pfam" id="PF01738"/>
    </source>
</evidence>
<dbReference type="Pfam" id="PF01738">
    <property type="entry name" value="DLH"/>
    <property type="match status" value="1"/>
</dbReference>
<dbReference type="Gene3D" id="3.40.50.1820">
    <property type="entry name" value="alpha/beta hydrolase"/>
    <property type="match status" value="1"/>
</dbReference>
<dbReference type="InterPro" id="IPR002925">
    <property type="entry name" value="Dienelactn_hydro"/>
</dbReference>
<reference evidence="2 3" key="1">
    <citation type="submission" date="2018-12" db="EMBL/GenBank/DDBJ databases">
        <title>Sphingomonas sp. HMF7854 Genome sequencing and assembly.</title>
        <authorList>
            <person name="Cha I."/>
            <person name="Kang H."/>
            <person name="Kim H."/>
            <person name="Kang J."/>
            <person name="Joh K."/>
        </authorList>
    </citation>
    <scope>NUCLEOTIDE SEQUENCE [LARGE SCALE GENOMIC DNA]</scope>
    <source>
        <strain evidence="2 3">HMF7854</strain>
    </source>
</reference>
<accession>A0A429V7P1</accession>
<comment type="caution">
    <text evidence="2">The sequence shown here is derived from an EMBL/GenBank/DDBJ whole genome shotgun (WGS) entry which is preliminary data.</text>
</comment>
<dbReference type="PANTHER" id="PTHR22946">
    <property type="entry name" value="DIENELACTONE HYDROLASE DOMAIN-CONTAINING PROTEIN-RELATED"/>
    <property type="match status" value="1"/>
</dbReference>
<dbReference type="AlphaFoldDB" id="A0A429V7P1"/>
<gene>
    <name evidence="2" type="ORF">HMF7854_03315</name>
</gene>
<dbReference type="InterPro" id="IPR029058">
    <property type="entry name" value="AB_hydrolase_fold"/>
</dbReference>
<dbReference type="InterPro" id="IPR050261">
    <property type="entry name" value="FrsA_esterase"/>
</dbReference>
<name>A0A429V7P1_9SPHN</name>
<protein>
    <submittedName>
        <fullName evidence="2">Carboxymethylenebutenolidase</fullName>
    </submittedName>
</protein>
<dbReference type="SUPFAM" id="SSF53474">
    <property type="entry name" value="alpha/beta-Hydrolases"/>
    <property type="match status" value="1"/>
</dbReference>
<dbReference type="EMBL" id="RWJF01000001">
    <property type="protein sequence ID" value="RST29963.1"/>
    <property type="molecule type" value="Genomic_DNA"/>
</dbReference>
<evidence type="ECO:0000313" key="2">
    <source>
        <dbReference type="EMBL" id="RST29963.1"/>
    </source>
</evidence>
<proteinExistence type="predicted"/>
<feature type="domain" description="Dienelactone hydrolase" evidence="1">
    <location>
        <begin position="26"/>
        <end position="234"/>
    </location>
</feature>
<dbReference type="OrthoDB" id="9787933at2"/>
<sequence>MTDYKPIPTEFEGESLESAWLPVPGVQSAPSVLIFPTVMGVTDLELGFGAKLNAKGYSALVGDLFGKKFHGAPRDTMFGELNRLKGDRAALRRRVIHLFETMQAQDGSESQRTAAIGFCFGGLCALDLARSGTQLDGVASFHGLFDPPGLPPEKIKPKVIAFHGWDDPMVKPDAVEALARELTDAGADWQIHAYGHVGHGFTNPNASSEIGIPGVQYNELAAKRSWANLELFLGELFGE</sequence>
<dbReference type="PANTHER" id="PTHR22946:SF0">
    <property type="entry name" value="DIENELACTONE HYDROLASE DOMAIN-CONTAINING PROTEIN"/>
    <property type="match status" value="1"/>
</dbReference>
<dbReference type="GO" id="GO:0016787">
    <property type="term" value="F:hydrolase activity"/>
    <property type="evidence" value="ECO:0007669"/>
    <property type="project" value="InterPro"/>
</dbReference>
<evidence type="ECO:0000313" key="3">
    <source>
        <dbReference type="Proteomes" id="UP000274661"/>
    </source>
</evidence>
<organism evidence="2 3">
    <name type="scientific">Sphingomonas ginkgonis</name>
    <dbReference type="NCBI Taxonomy" id="2315330"/>
    <lineage>
        <taxon>Bacteria</taxon>
        <taxon>Pseudomonadati</taxon>
        <taxon>Pseudomonadota</taxon>
        <taxon>Alphaproteobacteria</taxon>
        <taxon>Sphingomonadales</taxon>
        <taxon>Sphingomonadaceae</taxon>
        <taxon>Sphingomonas</taxon>
    </lineage>
</organism>
<dbReference type="RefSeq" id="WP_126717800.1">
    <property type="nucleotide sequence ID" value="NZ_RWJF01000001.1"/>
</dbReference>
<keyword evidence="3" id="KW-1185">Reference proteome</keyword>
<dbReference type="Proteomes" id="UP000274661">
    <property type="component" value="Unassembled WGS sequence"/>
</dbReference>